<dbReference type="InterPro" id="IPR016181">
    <property type="entry name" value="Acyl_CoA_acyltransferase"/>
</dbReference>
<organism evidence="2 3">
    <name type="scientific">Devosia nitrariae</name>
    <dbReference type="NCBI Taxonomy" id="2071872"/>
    <lineage>
        <taxon>Bacteria</taxon>
        <taxon>Pseudomonadati</taxon>
        <taxon>Pseudomonadota</taxon>
        <taxon>Alphaproteobacteria</taxon>
        <taxon>Hyphomicrobiales</taxon>
        <taxon>Devosiaceae</taxon>
        <taxon>Devosia</taxon>
    </lineage>
</organism>
<keyword evidence="3" id="KW-1185">Reference proteome</keyword>
<dbReference type="InterPro" id="IPR031165">
    <property type="entry name" value="GNAT_YJDJ"/>
</dbReference>
<accession>A0ABQ5W084</accession>
<evidence type="ECO:0000313" key="2">
    <source>
        <dbReference type="EMBL" id="GLQ53302.1"/>
    </source>
</evidence>
<dbReference type="EMBL" id="BSNS01000003">
    <property type="protein sequence ID" value="GLQ53302.1"/>
    <property type="molecule type" value="Genomic_DNA"/>
</dbReference>
<dbReference type="InterPro" id="IPR045057">
    <property type="entry name" value="Gcn5-rel_NAT"/>
</dbReference>
<dbReference type="RefSeq" id="WP_284338759.1">
    <property type="nucleotide sequence ID" value="NZ_BSNS01000003.1"/>
</dbReference>
<dbReference type="Gene3D" id="3.40.630.30">
    <property type="match status" value="1"/>
</dbReference>
<gene>
    <name evidence="2" type="ORF">GCM10010862_05600</name>
</gene>
<feature type="domain" description="N-acetyltransferase" evidence="1">
    <location>
        <begin position="6"/>
        <end position="92"/>
    </location>
</feature>
<proteinExistence type="predicted"/>
<dbReference type="Pfam" id="PF14542">
    <property type="entry name" value="Acetyltransf_CG"/>
    <property type="match status" value="1"/>
</dbReference>
<dbReference type="PANTHER" id="PTHR31435:SF10">
    <property type="entry name" value="BSR4717 PROTEIN"/>
    <property type="match status" value="1"/>
</dbReference>
<protein>
    <submittedName>
        <fullName evidence="2">N-acetyltransferase</fullName>
    </submittedName>
</protein>
<dbReference type="PROSITE" id="PS51729">
    <property type="entry name" value="GNAT_YJDJ"/>
    <property type="match status" value="1"/>
</dbReference>
<reference evidence="3" key="1">
    <citation type="journal article" date="2019" name="Int. J. Syst. Evol. Microbiol.">
        <title>The Global Catalogue of Microorganisms (GCM) 10K type strain sequencing project: providing services to taxonomists for standard genome sequencing and annotation.</title>
        <authorList>
            <consortium name="The Broad Institute Genomics Platform"/>
            <consortium name="The Broad Institute Genome Sequencing Center for Infectious Disease"/>
            <person name="Wu L."/>
            <person name="Ma J."/>
        </authorList>
    </citation>
    <scope>NUCLEOTIDE SEQUENCE [LARGE SCALE GENOMIC DNA]</scope>
    <source>
        <strain evidence="3">NBRC 112416</strain>
    </source>
</reference>
<evidence type="ECO:0000313" key="3">
    <source>
        <dbReference type="Proteomes" id="UP001156691"/>
    </source>
</evidence>
<dbReference type="PANTHER" id="PTHR31435">
    <property type="entry name" value="PROTEIN NATD1"/>
    <property type="match status" value="1"/>
</dbReference>
<name>A0ABQ5W084_9HYPH</name>
<dbReference type="SUPFAM" id="SSF55729">
    <property type="entry name" value="Acyl-CoA N-acyltransferases (Nat)"/>
    <property type="match status" value="1"/>
</dbReference>
<sequence length="93" mass="10375">MDAEIIDNPEKHRFELPLDGGALAVSYYKEEDGRVVLLHTEVPQELSGQGIGSRLARGVFESLRAKGRRVIAKCPFMAAYASRHREYLAMLDG</sequence>
<comment type="caution">
    <text evidence="2">The sequence shown here is derived from an EMBL/GenBank/DDBJ whole genome shotgun (WGS) entry which is preliminary data.</text>
</comment>
<evidence type="ECO:0000259" key="1">
    <source>
        <dbReference type="PROSITE" id="PS51729"/>
    </source>
</evidence>
<dbReference type="Proteomes" id="UP001156691">
    <property type="component" value="Unassembled WGS sequence"/>
</dbReference>